<accession>A0A835QE00</accession>
<dbReference type="PANTHER" id="PTHR21563:SF3">
    <property type="entry name" value="ZINC FINGER C3H1 DOMAIN-CONTAINING PROTEIN"/>
    <property type="match status" value="1"/>
</dbReference>
<dbReference type="EMBL" id="JADCNL010000009">
    <property type="protein sequence ID" value="KAG0467417.1"/>
    <property type="molecule type" value="Genomic_DNA"/>
</dbReference>
<proteinExistence type="predicted"/>
<sequence length="701" mass="77449">MDDVEHLRAKAIASMPSSGNPSSSADVNRSAAAISVSDGGGGSKSKSHKSREEGEVSSSSDADLAISSVSQPNNTIQYVPVASKDKHLQKKEPAVKIPTAVRLSTSSMHFGSSVLQCNRKSYPKHFKRKQIPLRSAHNYARHWHAKSARNNLVISFSDDDSGSDSKEHIPEKDAKQISDLKHEPTPFVKKGCTTFSSVHRANVPTSGFQGPSAENVSTLQSQSPVVKEITNQELGQVQCSSVADQSLELLRGKIAPRDDRLKEQNNLALQNGATIVSASKQHGTCAMKPENHEDLGKNADETILRFGVDEPSKKRLKLEKSSSAPYFDMSSKLEDWKKCLAESSCSHHDSVPENLKESAASKYKSPFESFERISKRNETINQPTGNVDSMHLMLRNQLMTSKIEVGMSAEPLYVKEKSSECGSGNNEVNILESGCMQLQSLVKLEELHDKELEEAQEHRRMCELEERCSLRAYRKAQRALVAANERCNLLYQKREQFSTKFSAFFMKTSNSVCPSNWLRQESPQEDQLCDPDASTSVQQDYSALDGAVPHVHNLNMSTDDDEENFPSSSRFIESKSALVNFGNGKEPSLDNSPDYELLEASLRSKLVARMGIRASPKVNDTCKGGNVVGKRIGGIAEVKNPLLIKNMLNSEKKQTCSKGDPSNQLVFIGRKKAKEPAGCLVHHPSVSRMSRFYLQQMGNFK</sequence>
<evidence type="ECO:0000313" key="2">
    <source>
        <dbReference type="EMBL" id="KAG0467417.1"/>
    </source>
</evidence>
<keyword evidence="3" id="KW-1185">Reference proteome</keyword>
<dbReference type="GO" id="GO:0005634">
    <property type="term" value="C:nucleus"/>
    <property type="evidence" value="ECO:0007669"/>
    <property type="project" value="TreeGrafter"/>
</dbReference>
<comment type="caution">
    <text evidence="2">The sequence shown here is derived from an EMBL/GenBank/DDBJ whole genome shotgun (WGS) entry which is preliminary data.</text>
</comment>
<dbReference type="Proteomes" id="UP000636800">
    <property type="component" value="Unassembled WGS sequence"/>
</dbReference>
<dbReference type="PANTHER" id="PTHR21563">
    <property type="entry name" value="ZINC FINGER C3H1 DOMAIN-CONTAINING PROTEIN"/>
    <property type="match status" value="1"/>
</dbReference>
<evidence type="ECO:0000256" key="1">
    <source>
        <dbReference type="SAM" id="MobiDB-lite"/>
    </source>
</evidence>
<dbReference type="OrthoDB" id="1715121at2759"/>
<name>A0A835QE00_VANPL</name>
<feature type="compositionally biased region" description="Low complexity" evidence="1">
    <location>
        <begin position="14"/>
        <end position="24"/>
    </location>
</feature>
<dbReference type="GO" id="GO:0000178">
    <property type="term" value="C:exosome (RNase complex)"/>
    <property type="evidence" value="ECO:0007669"/>
    <property type="project" value="TreeGrafter"/>
</dbReference>
<dbReference type="InterPro" id="IPR039278">
    <property type="entry name" value="Red1"/>
</dbReference>
<reference evidence="2 3" key="1">
    <citation type="journal article" date="2020" name="Nat. Food">
        <title>A phased Vanilla planifolia genome enables genetic improvement of flavour and production.</title>
        <authorList>
            <person name="Hasing T."/>
            <person name="Tang H."/>
            <person name="Brym M."/>
            <person name="Khazi F."/>
            <person name="Huang T."/>
            <person name="Chambers A.H."/>
        </authorList>
    </citation>
    <scope>NUCLEOTIDE SEQUENCE [LARGE SCALE GENOMIC DNA]</scope>
    <source>
        <tissue evidence="2">Leaf</tissue>
    </source>
</reference>
<feature type="compositionally biased region" description="Basic and acidic residues" evidence="1">
    <location>
        <begin position="163"/>
        <end position="178"/>
    </location>
</feature>
<evidence type="ECO:0000313" key="3">
    <source>
        <dbReference type="Proteomes" id="UP000636800"/>
    </source>
</evidence>
<feature type="compositionally biased region" description="Low complexity" evidence="1">
    <location>
        <begin position="56"/>
        <end position="69"/>
    </location>
</feature>
<dbReference type="AlphaFoldDB" id="A0A835QE00"/>
<protein>
    <submittedName>
        <fullName evidence="2">Uncharacterized protein</fullName>
    </submittedName>
</protein>
<feature type="region of interest" description="Disordered" evidence="1">
    <location>
        <begin position="158"/>
        <end position="178"/>
    </location>
</feature>
<feature type="region of interest" description="Disordered" evidence="1">
    <location>
        <begin position="1"/>
        <end position="69"/>
    </location>
</feature>
<gene>
    <name evidence="2" type="ORF">HPP92_018997</name>
</gene>
<organism evidence="2 3">
    <name type="scientific">Vanilla planifolia</name>
    <name type="common">Vanilla</name>
    <dbReference type="NCBI Taxonomy" id="51239"/>
    <lineage>
        <taxon>Eukaryota</taxon>
        <taxon>Viridiplantae</taxon>
        <taxon>Streptophyta</taxon>
        <taxon>Embryophyta</taxon>
        <taxon>Tracheophyta</taxon>
        <taxon>Spermatophyta</taxon>
        <taxon>Magnoliopsida</taxon>
        <taxon>Liliopsida</taxon>
        <taxon>Asparagales</taxon>
        <taxon>Orchidaceae</taxon>
        <taxon>Vanilloideae</taxon>
        <taxon>Vanilleae</taxon>
        <taxon>Vanilla</taxon>
    </lineage>
</organism>